<protein>
    <submittedName>
        <fullName evidence="2">NAD(P)-dependent oxidoreductase</fullName>
    </submittedName>
</protein>
<dbReference type="Proteomes" id="UP000812077">
    <property type="component" value="Unassembled WGS sequence"/>
</dbReference>
<sequence>MKTVVVFGATGNLGAPICMQLKADGNRVIAVGNRKCDNDFFEGNDIPYYSLDIKKIETFNSLDDIGDIDAVCHFAGSLPSRYDYDPQDLIESITIGTLNVLQFMQKHNCKKIIFPQSPYDLAEHFEGFKNGGKLGADLRRGFPLTGDHAVYAIAKNAAVDLIEYYHASFGISRFILRFFTIYEYHPNAYHYADFKRRMMPFRMLMDRATKSLPIEIWGNYNKKKEMVYIKDFTQLVSNCVASDIEGGIYNVGNGWQVSLEDQIKGIVEVFSPKENPSEIIYVSDKPDPLENAFDATKTFRELNWKPQYSYIDQLKDFKKEMELNPYEKLWGKPEDYHLDAKR</sequence>
<dbReference type="InterPro" id="IPR050177">
    <property type="entry name" value="Lipid_A_modif_metabolic_enz"/>
</dbReference>
<reference evidence="2 3" key="1">
    <citation type="submission" date="2021-07" db="EMBL/GenBank/DDBJ databases">
        <title>Genomic diversity and antimicrobial resistance of Prevotella spp. isolated from chronic lung disease airways.</title>
        <authorList>
            <person name="Webb K.A."/>
            <person name="Olagoke O.S."/>
            <person name="Baird T."/>
            <person name="Neill J."/>
            <person name="Pham A."/>
            <person name="Wells T.J."/>
            <person name="Ramsay K.A."/>
            <person name="Bell S.C."/>
            <person name="Sarovich D.S."/>
            <person name="Price E.P."/>
        </authorList>
    </citation>
    <scope>NUCLEOTIDE SEQUENCE [LARGE SCALE GENOMIC DNA]</scope>
    <source>
        <strain evidence="2 3">SCHI0027.S.6</strain>
    </source>
</reference>
<accession>A0ABS6Y4Q3</accession>
<evidence type="ECO:0000313" key="2">
    <source>
        <dbReference type="EMBL" id="MBW4754471.1"/>
    </source>
</evidence>
<organism evidence="2 3">
    <name type="scientific">Prevotella melaninogenica</name>
    <dbReference type="NCBI Taxonomy" id="28132"/>
    <lineage>
        <taxon>Bacteria</taxon>
        <taxon>Pseudomonadati</taxon>
        <taxon>Bacteroidota</taxon>
        <taxon>Bacteroidia</taxon>
        <taxon>Bacteroidales</taxon>
        <taxon>Prevotellaceae</taxon>
        <taxon>Prevotella</taxon>
    </lineage>
</organism>
<dbReference type="InterPro" id="IPR001509">
    <property type="entry name" value="Epimerase_deHydtase"/>
</dbReference>
<dbReference type="EMBL" id="JAHXCP010000005">
    <property type="protein sequence ID" value="MBW4754471.1"/>
    <property type="molecule type" value="Genomic_DNA"/>
</dbReference>
<name>A0ABS6Y4Q3_9BACT</name>
<proteinExistence type="predicted"/>
<keyword evidence="3" id="KW-1185">Reference proteome</keyword>
<evidence type="ECO:0000259" key="1">
    <source>
        <dbReference type="Pfam" id="PF01370"/>
    </source>
</evidence>
<comment type="caution">
    <text evidence="2">The sequence shown here is derived from an EMBL/GenBank/DDBJ whole genome shotgun (WGS) entry which is preliminary data.</text>
</comment>
<dbReference type="PANTHER" id="PTHR43245">
    <property type="entry name" value="BIFUNCTIONAL POLYMYXIN RESISTANCE PROTEIN ARNA"/>
    <property type="match status" value="1"/>
</dbReference>
<dbReference type="RefSeq" id="WP_219433150.1">
    <property type="nucleotide sequence ID" value="NZ_JAHXCP010000005.1"/>
</dbReference>
<dbReference type="PANTHER" id="PTHR43245:SF13">
    <property type="entry name" value="UDP-D-APIOSE_UDP-D-XYLOSE SYNTHASE 2"/>
    <property type="match status" value="1"/>
</dbReference>
<dbReference type="Pfam" id="PF01370">
    <property type="entry name" value="Epimerase"/>
    <property type="match status" value="1"/>
</dbReference>
<feature type="domain" description="NAD-dependent epimerase/dehydratase" evidence="1">
    <location>
        <begin position="4"/>
        <end position="252"/>
    </location>
</feature>
<evidence type="ECO:0000313" key="3">
    <source>
        <dbReference type="Proteomes" id="UP000812077"/>
    </source>
</evidence>
<gene>
    <name evidence="2" type="ORF">KZO77_05360</name>
</gene>